<keyword evidence="2" id="KW-0805">Transcription regulation</keyword>
<dbReference type="Pfam" id="PF03466">
    <property type="entry name" value="LysR_substrate"/>
    <property type="match status" value="1"/>
</dbReference>
<evidence type="ECO:0000256" key="2">
    <source>
        <dbReference type="ARBA" id="ARBA00023015"/>
    </source>
</evidence>
<organism evidence="6 7">
    <name type="scientific">Caballeronia pedi</name>
    <dbReference type="NCBI Taxonomy" id="1777141"/>
    <lineage>
        <taxon>Bacteria</taxon>
        <taxon>Pseudomonadati</taxon>
        <taxon>Pseudomonadota</taxon>
        <taxon>Betaproteobacteria</taxon>
        <taxon>Burkholderiales</taxon>
        <taxon>Burkholderiaceae</taxon>
        <taxon>Caballeronia</taxon>
    </lineage>
</organism>
<dbReference type="AlphaFoldDB" id="A0A157ZVW8"/>
<dbReference type="Proteomes" id="UP000054911">
    <property type="component" value="Unassembled WGS sequence"/>
</dbReference>
<keyword evidence="7" id="KW-1185">Reference proteome</keyword>
<dbReference type="PANTHER" id="PTHR30419">
    <property type="entry name" value="HTH-TYPE TRANSCRIPTIONAL REGULATOR YBHD"/>
    <property type="match status" value="1"/>
</dbReference>
<dbReference type="InterPro" id="IPR036390">
    <property type="entry name" value="WH_DNA-bd_sf"/>
</dbReference>
<dbReference type="Gene3D" id="3.40.190.290">
    <property type="match status" value="1"/>
</dbReference>
<evidence type="ECO:0000313" key="7">
    <source>
        <dbReference type="Proteomes" id="UP000054911"/>
    </source>
</evidence>
<evidence type="ECO:0000259" key="5">
    <source>
        <dbReference type="PROSITE" id="PS50931"/>
    </source>
</evidence>
<dbReference type="EMBL" id="FCOE02000003">
    <property type="protein sequence ID" value="SAK49661.1"/>
    <property type="molecule type" value="Genomic_DNA"/>
</dbReference>
<keyword evidence="4" id="KW-0804">Transcription</keyword>
<gene>
    <name evidence="6" type="ORF">AWB80_01376</name>
</gene>
<dbReference type="SUPFAM" id="SSF46785">
    <property type="entry name" value="Winged helix' DNA-binding domain"/>
    <property type="match status" value="1"/>
</dbReference>
<dbReference type="STRING" id="1777141.AWB80_01376"/>
<evidence type="ECO:0000256" key="3">
    <source>
        <dbReference type="ARBA" id="ARBA00023125"/>
    </source>
</evidence>
<evidence type="ECO:0000256" key="1">
    <source>
        <dbReference type="ARBA" id="ARBA00009437"/>
    </source>
</evidence>
<protein>
    <submittedName>
        <fullName evidence="6">LysR family transcriptional regulator</fullName>
    </submittedName>
</protein>
<sequence length="291" mass="31111">MPPIDPLSLRLFLAVIDAGTIAAAAQREHIAAAAVSRRISEVEAMFGVPLLHRTNKGVEPTEAGERLAALAHRALHQFDDIAVQMRDFASGTSGIVRIAANISSIVQFLPRDIQSFAARHPNVRIQLDEKPSAQVVRAVADNAADIGVFTSVPHGHAIHAIPYRTDNLVLVTPPGHALAQARSIAFADSLDEEFVALPADTAISQRLTRAANERGRSVRVRIQVSSYDAQCLMIEAGLGLGVMPEAVARQHALAIVALSDAWAARELLIGVRSLDALPEACRKLVAHLTNG</sequence>
<dbReference type="GO" id="GO:0003700">
    <property type="term" value="F:DNA-binding transcription factor activity"/>
    <property type="evidence" value="ECO:0007669"/>
    <property type="project" value="InterPro"/>
</dbReference>
<evidence type="ECO:0000256" key="4">
    <source>
        <dbReference type="ARBA" id="ARBA00023163"/>
    </source>
</evidence>
<dbReference type="GO" id="GO:0005829">
    <property type="term" value="C:cytosol"/>
    <property type="evidence" value="ECO:0007669"/>
    <property type="project" value="TreeGrafter"/>
</dbReference>
<dbReference type="Pfam" id="PF00126">
    <property type="entry name" value="HTH_1"/>
    <property type="match status" value="1"/>
</dbReference>
<evidence type="ECO:0000313" key="6">
    <source>
        <dbReference type="EMBL" id="SAK49661.1"/>
    </source>
</evidence>
<dbReference type="InterPro" id="IPR036388">
    <property type="entry name" value="WH-like_DNA-bd_sf"/>
</dbReference>
<dbReference type="Gene3D" id="1.10.10.10">
    <property type="entry name" value="Winged helix-like DNA-binding domain superfamily/Winged helix DNA-binding domain"/>
    <property type="match status" value="1"/>
</dbReference>
<dbReference type="OrthoDB" id="9785974at2"/>
<dbReference type="RefSeq" id="WP_061173893.1">
    <property type="nucleotide sequence ID" value="NZ_FCOE02000003.1"/>
</dbReference>
<name>A0A157ZVW8_9BURK</name>
<dbReference type="InterPro" id="IPR000847">
    <property type="entry name" value="LysR_HTH_N"/>
</dbReference>
<proteinExistence type="inferred from homology"/>
<comment type="caution">
    <text evidence="6">The sequence shown here is derived from an EMBL/GenBank/DDBJ whole genome shotgun (WGS) entry which is preliminary data.</text>
</comment>
<dbReference type="InterPro" id="IPR050950">
    <property type="entry name" value="HTH-type_LysR_regulators"/>
</dbReference>
<dbReference type="InterPro" id="IPR005119">
    <property type="entry name" value="LysR_subst-bd"/>
</dbReference>
<feature type="domain" description="HTH lysR-type" evidence="5">
    <location>
        <begin position="4"/>
        <end position="61"/>
    </location>
</feature>
<comment type="similarity">
    <text evidence="1">Belongs to the LysR transcriptional regulatory family.</text>
</comment>
<dbReference type="CDD" id="cd08421">
    <property type="entry name" value="PBP2_LTTR_like_1"/>
    <property type="match status" value="1"/>
</dbReference>
<dbReference type="SUPFAM" id="SSF53850">
    <property type="entry name" value="Periplasmic binding protein-like II"/>
    <property type="match status" value="1"/>
</dbReference>
<dbReference type="PROSITE" id="PS50931">
    <property type="entry name" value="HTH_LYSR"/>
    <property type="match status" value="1"/>
</dbReference>
<reference evidence="6" key="1">
    <citation type="submission" date="2016-01" db="EMBL/GenBank/DDBJ databases">
        <authorList>
            <person name="Peeters C."/>
        </authorList>
    </citation>
    <scope>NUCLEOTIDE SEQUENCE [LARGE SCALE GENOMIC DNA]</scope>
    <source>
        <strain evidence="6">LMG 29323</strain>
    </source>
</reference>
<accession>A0A157ZVW8</accession>
<dbReference type="PANTHER" id="PTHR30419:SF2">
    <property type="entry name" value="LYSR FAMILY TRANSCRIPTIONAL REGULATOR"/>
    <property type="match status" value="1"/>
</dbReference>
<keyword evidence="3" id="KW-0238">DNA-binding</keyword>
<dbReference type="GO" id="GO:0003677">
    <property type="term" value="F:DNA binding"/>
    <property type="evidence" value="ECO:0007669"/>
    <property type="project" value="UniProtKB-KW"/>
</dbReference>